<name>A0ABQ9IVI5_9CUCU</name>
<sequence length="57" mass="6924">MMLLKLRKVVADQKVPQRKRLLEPQMELPYVVDLGKKKRRKRNQLRKKLKTKVLAKR</sequence>
<keyword evidence="3" id="KW-1185">Reference proteome</keyword>
<evidence type="ECO:0000256" key="1">
    <source>
        <dbReference type="SAM" id="MobiDB-lite"/>
    </source>
</evidence>
<dbReference type="Proteomes" id="UP001162164">
    <property type="component" value="Unassembled WGS sequence"/>
</dbReference>
<dbReference type="EMBL" id="JAPWTJ010002289">
    <property type="protein sequence ID" value="KAJ8966828.1"/>
    <property type="molecule type" value="Genomic_DNA"/>
</dbReference>
<accession>A0ABQ9IVI5</accession>
<reference evidence="2" key="1">
    <citation type="journal article" date="2023" name="Insect Mol. Biol.">
        <title>Genome sequencing provides insights into the evolution of gene families encoding plant cell wall-degrading enzymes in longhorned beetles.</title>
        <authorList>
            <person name="Shin N.R."/>
            <person name="Okamura Y."/>
            <person name="Kirsch R."/>
            <person name="Pauchet Y."/>
        </authorList>
    </citation>
    <scope>NUCLEOTIDE SEQUENCE</scope>
    <source>
        <strain evidence="2">MMC_N1</strain>
    </source>
</reference>
<comment type="caution">
    <text evidence="2">The sequence shown here is derived from an EMBL/GenBank/DDBJ whole genome shotgun (WGS) entry which is preliminary data.</text>
</comment>
<proteinExistence type="predicted"/>
<evidence type="ECO:0000313" key="2">
    <source>
        <dbReference type="EMBL" id="KAJ8966828.1"/>
    </source>
</evidence>
<feature type="region of interest" description="Disordered" evidence="1">
    <location>
        <begin position="38"/>
        <end position="57"/>
    </location>
</feature>
<gene>
    <name evidence="2" type="ORF">NQ317_008429</name>
</gene>
<evidence type="ECO:0000313" key="3">
    <source>
        <dbReference type="Proteomes" id="UP001162164"/>
    </source>
</evidence>
<organism evidence="2 3">
    <name type="scientific">Molorchus minor</name>
    <dbReference type="NCBI Taxonomy" id="1323400"/>
    <lineage>
        <taxon>Eukaryota</taxon>
        <taxon>Metazoa</taxon>
        <taxon>Ecdysozoa</taxon>
        <taxon>Arthropoda</taxon>
        <taxon>Hexapoda</taxon>
        <taxon>Insecta</taxon>
        <taxon>Pterygota</taxon>
        <taxon>Neoptera</taxon>
        <taxon>Endopterygota</taxon>
        <taxon>Coleoptera</taxon>
        <taxon>Polyphaga</taxon>
        <taxon>Cucujiformia</taxon>
        <taxon>Chrysomeloidea</taxon>
        <taxon>Cerambycidae</taxon>
        <taxon>Lamiinae</taxon>
        <taxon>Monochamini</taxon>
        <taxon>Molorchus</taxon>
    </lineage>
</organism>
<protein>
    <submittedName>
        <fullName evidence="2">Uncharacterized protein</fullName>
    </submittedName>
</protein>